<reference evidence="2" key="1">
    <citation type="journal article" date="2019" name="Int. J. Syst. Evol. Microbiol.">
        <title>The Global Catalogue of Microorganisms (GCM) 10K type strain sequencing project: providing services to taxonomists for standard genome sequencing and annotation.</title>
        <authorList>
            <consortium name="The Broad Institute Genomics Platform"/>
            <consortium name="The Broad Institute Genome Sequencing Center for Infectious Disease"/>
            <person name="Wu L."/>
            <person name="Ma J."/>
        </authorList>
    </citation>
    <scope>NUCLEOTIDE SEQUENCE [LARGE SCALE GENOMIC DNA]</scope>
    <source>
        <strain evidence="2">JCM 9373</strain>
    </source>
</reference>
<gene>
    <name evidence="1" type="ORF">GCM10010466_27700</name>
</gene>
<organism evidence="1 2">
    <name type="scientific">Planomonospora alba</name>
    <dbReference type="NCBI Taxonomy" id="161354"/>
    <lineage>
        <taxon>Bacteria</taxon>
        <taxon>Bacillati</taxon>
        <taxon>Actinomycetota</taxon>
        <taxon>Actinomycetes</taxon>
        <taxon>Streptosporangiales</taxon>
        <taxon>Streptosporangiaceae</taxon>
        <taxon>Planomonospora</taxon>
    </lineage>
</organism>
<evidence type="ECO:0000313" key="1">
    <source>
        <dbReference type="EMBL" id="GAA3135329.1"/>
    </source>
</evidence>
<dbReference type="NCBIfam" id="TIGR04268">
    <property type="entry name" value="FxSxx-COOH"/>
    <property type="match status" value="1"/>
</dbReference>
<accession>A0ABP6N4V8</accession>
<sequence>MGEEAVKGPAGTDAGIIDVNGIPLSELAGLDDSVLDHALRRVLEKDNTGPVAGFSASI</sequence>
<protein>
    <recommendedName>
        <fullName evidence="3">FXSXX-COOH protein</fullName>
    </recommendedName>
</protein>
<evidence type="ECO:0008006" key="3">
    <source>
        <dbReference type="Google" id="ProtNLM"/>
    </source>
</evidence>
<dbReference type="InterPro" id="IPR026334">
    <property type="entry name" value="FxSxx-COOH"/>
</dbReference>
<comment type="caution">
    <text evidence="1">The sequence shown here is derived from an EMBL/GenBank/DDBJ whole genome shotgun (WGS) entry which is preliminary data.</text>
</comment>
<keyword evidence="2" id="KW-1185">Reference proteome</keyword>
<dbReference type="Proteomes" id="UP001500320">
    <property type="component" value="Unassembled WGS sequence"/>
</dbReference>
<dbReference type="EMBL" id="BAAAUT010000019">
    <property type="protein sequence ID" value="GAA3135329.1"/>
    <property type="molecule type" value="Genomic_DNA"/>
</dbReference>
<dbReference type="RefSeq" id="WP_344859442.1">
    <property type="nucleotide sequence ID" value="NZ_BAAAUT010000019.1"/>
</dbReference>
<evidence type="ECO:0000313" key="2">
    <source>
        <dbReference type="Proteomes" id="UP001500320"/>
    </source>
</evidence>
<proteinExistence type="predicted"/>
<name>A0ABP6N4V8_9ACTN</name>